<proteinExistence type="predicted"/>
<protein>
    <submittedName>
        <fullName evidence="1">Uncharacterized protein</fullName>
    </submittedName>
</protein>
<reference evidence="1" key="1">
    <citation type="submission" date="2018-03" db="EMBL/GenBank/DDBJ databases">
        <title>Phage therapy in agriculture - a green tech approach to combat plant pathogenic bacteria.</title>
        <authorList>
            <person name="Carstens A.B."/>
            <person name="Djurhuus A.M."/>
            <person name="Hansen L.H."/>
        </authorList>
    </citation>
    <scope>NUCLEOTIDE SEQUENCE [LARGE SCALE GENOMIC DNA]</scope>
</reference>
<sequence length="56" mass="6683">MNAKFEEMFEEKFGQTFSNESIKFASKALAYEGWLLHKEYLKKFVPEFLIEENKGE</sequence>
<dbReference type="KEGG" id="vg:65112590"/>
<dbReference type="Proteomes" id="UP000246316">
    <property type="component" value="Segment"/>
</dbReference>
<dbReference type="GeneID" id="65112590"/>
<dbReference type="RefSeq" id="YP_010094956.1">
    <property type="nucleotide sequence ID" value="NC_055743.1"/>
</dbReference>
<accession>A0A2S1GM30</accession>
<dbReference type="EMBL" id="MH059636">
    <property type="protein sequence ID" value="AWD90448.1"/>
    <property type="molecule type" value="Genomic_DNA"/>
</dbReference>
<evidence type="ECO:0000313" key="1">
    <source>
        <dbReference type="EMBL" id="AWD90448.1"/>
    </source>
</evidence>
<name>A0A2S1GM30_9CAUD</name>
<evidence type="ECO:0000313" key="2">
    <source>
        <dbReference type="Proteomes" id="UP000246316"/>
    </source>
</evidence>
<organism evidence="1 2">
    <name type="scientific">Erwinia phage Cronus</name>
    <dbReference type="NCBI Taxonomy" id="2163633"/>
    <lineage>
        <taxon>Viruses</taxon>
        <taxon>Duplodnaviria</taxon>
        <taxon>Heunggongvirae</taxon>
        <taxon>Uroviricota</taxon>
        <taxon>Caudoviricetes</taxon>
        <taxon>Pantevenvirales</taxon>
        <taxon>Straboviridae</taxon>
        <taxon>Tevenvirinae</taxon>
        <taxon>Risoevirus</taxon>
        <taxon>Risoevirus cronus</taxon>
        <taxon>Roskildevirus cronus</taxon>
    </lineage>
</organism>
<keyword evidence="2" id="KW-1185">Reference proteome</keyword>